<evidence type="ECO:0000313" key="2">
    <source>
        <dbReference type="EMBL" id="OAQ80890.1"/>
    </source>
</evidence>
<name>A0A179GU83_PURLI</name>
<dbReference type="Proteomes" id="UP000078340">
    <property type="component" value="Unassembled WGS sequence"/>
</dbReference>
<proteinExistence type="predicted"/>
<accession>A0A179GU83</accession>
<sequence>MVCVCPDPTLTAAAPRHLLGSRLVCETGPGNHSRRRLHNYYIGERLLSYDIFPTTSASQSASCDRALPCVLAASSLASISKLRACTCGHGSGSILEILRLLEKVACRARASTGWRRVLWLSCSPSWLWGLSDAKRPPLPCTAYRGRASATALSSRLV</sequence>
<evidence type="ECO:0000313" key="1">
    <source>
        <dbReference type="EMBL" id="OAQ75258.1"/>
    </source>
</evidence>
<evidence type="ECO:0000313" key="3">
    <source>
        <dbReference type="Proteomes" id="UP000078340"/>
    </source>
</evidence>
<comment type="caution">
    <text evidence="2">The sequence shown here is derived from an EMBL/GenBank/DDBJ whole genome shotgun (WGS) entry which is preliminary data.</text>
</comment>
<gene>
    <name evidence="1" type="ORF">VFPBJ_09233</name>
    <name evidence="2" type="ORF">VFPFJ_09343</name>
</gene>
<dbReference type="EMBL" id="LSBI01000009">
    <property type="protein sequence ID" value="OAQ80890.1"/>
    <property type="molecule type" value="Genomic_DNA"/>
</dbReference>
<dbReference type="Proteomes" id="UP000078240">
    <property type="component" value="Unassembled WGS sequence"/>
</dbReference>
<protein>
    <submittedName>
        <fullName evidence="2">Uncharacterized protein</fullName>
    </submittedName>
</protein>
<dbReference type="EMBL" id="LSBH01000008">
    <property type="protein sequence ID" value="OAQ75258.1"/>
    <property type="molecule type" value="Genomic_DNA"/>
</dbReference>
<organism evidence="2 3">
    <name type="scientific">Purpureocillium lilacinum</name>
    <name type="common">Paecilomyces lilacinus</name>
    <dbReference type="NCBI Taxonomy" id="33203"/>
    <lineage>
        <taxon>Eukaryota</taxon>
        <taxon>Fungi</taxon>
        <taxon>Dikarya</taxon>
        <taxon>Ascomycota</taxon>
        <taxon>Pezizomycotina</taxon>
        <taxon>Sordariomycetes</taxon>
        <taxon>Hypocreomycetidae</taxon>
        <taxon>Hypocreales</taxon>
        <taxon>Ophiocordycipitaceae</taxon>
        <taxon>Purpureocillium</taxon>
    </lineage>
</organism>
<reference evidence="2 3" key="1">
    <citation type="submission" date="2016-02" db="EMBL/GenBank/DDBJ databases">
        <title>Biosynthesis of antibiotic leucinostatins and their inhibition on Phytophthora in bio-control Purpureocillium lilacinum.</title>
        <authorList>
            <person name="Wang G."/>
            <person name="Liu Z."/>
            <person name="Lin R."/>
            <person name="Li E."/>
            <person name="Mao Z."/>
            <person name="Ling J."/>
            <person name="Yin W."/>
            <person name="Xie B."/>
        </authorList>
    </citation>
    <scope>NUCLEOTIDE SEQUENCE [LARGE SCALE GENOMIC DNA]</scope>
    <source>
        <strain evidence="1">PLBJ-1</strain>
        <strain evidence="2">PLFJ-1</strain>
    </source>
</reference>
<dbReference type="AlphaFoldDB" id="A0A179GU83"/>